<comment type="similarity">
    <text evidence="1">Belongs to the short-chain dehydrogenases/reductases (SDR) family.</text>
</comment>
<protein>
    <submittedName>
        <fullName evidence="3">Short-chain dehydrogenase/reductase SDR</fullName>
        <ecNumber evidence="3">1.1.1.100</ecNumber>
    </submittedName>
</protein>
<keyword evidence="2 3" id="KW-0560">Oxidoreductase</keyword>
<gene>
    <name evidence="3" type="ORF">MNEG_6778</name>
</gene>
<dbReference type="Proteomes" id="UP000054498">
    <property type="component" value="Unassembled WGS sequence"/>
</dbReference>
<dbReference type="PANTHER" id="PTHR24321">
    <property type="entry name" value="DEHYDROGENASES, SHORT CHAIN"/>
    <property type="match status" value="1"/>
</dbReference>
<dbReference type="Pfam" id="PF13561">
    <property type="entry name" value="adh_short_C2"/>
    <property type="match status" value="1"/>
</dbReference>
<dbReference type="PRINTS" id="PR00081">
    <property type="entry name" value="GDHRDH"/>
</dbReference>
<name>A0A0D2MDD9_9CHLO</name>
<dbReference type="GeneID" id="25739654"/>
<keyword evidence="4" id="KW-1185">Reference proteome</keyword>
<evidence type="ECO:0000313" key="3">
    <source>
        <dbReference type="EMBL" id="KIZ01180.1"/>
    </source>
</evidence>
<dbReference type="AlphaFoldDB" id="A0A0D2MDD9"/>
<dbReference type="KEGG" id="mng:MNEG_6778"/>
<dbReference type="PROSITE" id="PS00061">
    <property type="entry name" value="ADH_SHORT"/>
    <property type="match status" value="1"/>
</dbReference>
<dbReference type="EMBL" id="KK101355">
    <property type="protein sequence ID" value="KIZ01180.1"/>
    <property type="molecule type" value="Genomic_DNA"/>
</dbReference>
<dbReference type="PANTHER" id="PTHR24321:SF8">
    <property type="entry name" value="ESTRADIOL 17-BETA-DEHYDROGENASE 8-RELATED"/>
    <property type="match status" value="1"/>
</dbReference>
<dbReference type="GO" id="GO:0004316">
    <property type="term" value="F:3-oxoacyl-[acyl-carrier-protein] reductase (NADPH) activity"/>
    <property type="evidence" value="ECO:0007669"/>
    <property type="project" value="UniProtKB-EC"/>
</dbReference>
<accession>A0A0D2MDD9</accession>
<dbReference type="InterPro" id="IPR036291">
    <property type="entry name" value="NAD(P)-bd_dom_sf"/>
</dbReference>
<evidence type="ECO:0000256" key="1">
    <source>
        <dbReference type="ARBA" id="ARBA00006484"/>
    </source>
</evidence>
<dbReference type="InterPro" id="IPR020904">
    <property type="entry name" value="Sc_DH/Rdtase_CS"/>
</dbReference>
<dbReference type="STRING" id="145388.A0A0D2MDD9"/>
<dbReference type="RefSeq" id="XP_013900199.1">
    <property type="nucleotide sequence ID" value="XM_014044745.1"/>
</dbReference>
<proteinExistence type="inferred from homology"/>
<dbReference type="EC" id="1.1.1.100" evidence="3"/>
<evidence type="ECO:0000256" key="2">
    <source>
        <dbReference type="ARBA" id="ARBA00023002"/>
    </source>
</evidence>
<dbReference type="InterPro" id="IPR002347">
    <property type="entry name" value="SDR_fam"/>
</dbReference>
<reference evidence="3 4" key="1">
    <citation type="journal article" date="2013" name="BMC Genomics">
        <title>Reconstruction of the lipid metabolism for the microalga Monoraphidium neglectum from its genome sequence reveals characteristics suitable for biofuel production.</title>
        <authorList>
            <person name="Bogen C."/>
            <person name="Al-Dilaimi A."/>
            <person name="Albersmeier A."/>
            <person name="Wichmann J."/>
            <person name="Grundmann M."/>
            <person name="Rupp O."/>
            <person name="Lauersen K.J."/>
            <person name="Blifernez-Klassen O."/>
            <person name="Kalinowski J."/>
            <person name="Goesmann A."/>
            <person name="Mussgnug J.H."/>
            <person name="Kruse O."/>
        </authorList>
    </citation>
    <scope>NUCLEOTIDE SEQUENCE [LARGE SCALE GENOMIC DNA]</scope>
    <source>
        <strain evidence="3 4">SAG 48.87</strain>
    </source>
</reference>
<dbReference type="Gene3D" id="3.40.50.720">
    <property type="entry name" value="NAD(P)-binding Rossmann-like Domain"/>
    <property type="match status" value="1"/>
</dbReference>
<sequence>MQLRKRCTLQVAWLHFEQRVKVNLTAAFLLTEVLAPLMPPGDASVIHISSTRALQSEPNSEGYGAAKAGLVGLTHAQAASLAGVARVNCVCPGWIDTSGDAASLRPEDHAWHWTGSVGRPEDVAEIVAFLADGARSRFITGQQFVVDGGVSRRMTYPE</sequence>
<dbReference type="SUPFAM" id="SSF51735">
    <property type="entry name" value="NAD(P)-binding Rossmann-fold domains"/>
    <property type="match status" value="1"/>
</dbReference>
<organism evidence="3 4">
    <name type="scientific">Monoraphidium neglectum</name>
    <dbReference type="NCBI Taxonomy" id="145388"/>
    <lineage>
        <taxon>Eukaryota</taxon>
        <taxon>Viridiplantae</taxon>
        <taxon>Chlorophyta</taxon>
        <taxon>core chlorophytes</taxon>
        <taxon>Chlorophyceae</taxon>
        <taxon>CS clade</taxon>
        <taxon>Sphaeropleales</taxon>
        <taxon>Selenastraceae</taxon>
        <taxon>Monoraphidium</taxon>
    </lineage>
</organism>
<dbReference type="OrthoDB" id="1669814at2759"/>
<evidence type="ECO:0000313" key="4">
    <source>
        <dbReference type="Proteomes" id="UP000054498"/>
    </source>
</evidence>